<name>A0ABT9ZFU6_9BACI</name>
<dbReference type="SMART" id="SM00267">
    <property type="entry name" value="GGDEF"/>
    <property type="match status" value="1"/>
</dbReference>
<evidence type="ECO:0000259" key="2">
    <source>
        <dbReference type="PROSITE" id="PS50887"/>
    </source>
</evidence>
<evidence type="ECO:0000256" key="1">
    <source>
        <dbReference type="SAM" id="Phobius"/>
    </source>
</evidence>
<keyword evidence="4" id="KW-1185">Reference proteome</keyword>
<dbReference type="RefSeq" id="WP_307339709.1">
    <property type="nucleotide sequence ID" value="NZ_JAUSUD010000006.1"/>
</dbReference>
<dbReference type="Proteomes" id="UP001234495">
    <property type="component" value="Unassembled WGS sequence"/>
</dbReference>
<keyword evidence="1" id="KW-1133">Transmembrane helix</keyword>
<dbReference type="SMART" id="SM00091">
    <property type="entry name" value="PAS"/>
    <property type="match status" value="1"/>
</dbReference>
<dbReference type="InterPro" id="IPR000014">
    <property type="entry name" value="PAS"/>
</dbReference>
<sequence>MTALLLLFISIVFLSDYHAGILPKEQAYYFTLIMKYYNSFVLMSFSIYFYKKITSIHFRGLSNYLYLAPLIGIILIISFPSIFNFETIETSTGRFDRFSLPFVILLISCSMYSVYWTVYFLIMGNKRAALEESSDIYKRRLKFLTKGCILTVLAMIVSVSISALGSFFGITLTFIAPYGIFVLAYTIRYSMVHFEWLTTFGHKYELLYKISSNGILLLDETGRIIDVNPAFCKMVVAGKETIVGKNVSNFIVENERSSFINKFQSKHFNSTERHQLSVLTSLSRIITVELTLQSVEIDDNKFIYFIVRDITSQTLYEKRLKYLAYHDPLTGLGNRTAFHEAALNLLKSSKNGNSVVALAVIDLDRFKWVNDTYGHLEGDRLLIRIAKQIVSSVPENAHASRMGGDEFAVLIPETNEQSIIPYIEKLSKNIAHQLASDFSVTGSIGVSFAHKDGSDIDTLMKLSDKALYYAKANGKNQYCIYSPSIDEDEKSSSY</sequence>
<dbReference type="EMBL" id="JAUSUD010000006">
    <property type="protein sequence ID" value="MDQ0230433.1"/>
    <property type="molecule type" value="Genomic_DNA"/>
</dbReference>
<dbReference type="InterPro" id="IPR000160">
    <property type="entry name" value="GGDEF_dom"/>
</dbReference>
<dbReference type="NCBIfam" id="TIGR00254">
    <property type="entry name" value="GGDEF"/>
    <property type="match status" value="1"/>
</dbReference>
<keyword evidence="1" id="KW-0812">Transmembrane</keyword>
<feature type="transmembrane region" description="Helical" evidence="1">
    <location>
        <begin position="63"/>
        <end position="82"/>
    </location>
</feature>
<dbReference type="InterPro" id="IPR052155">
    <property type="entry name" value="Biofilm_reg_signaling"/>
</dbReference>
<dbReference type="Pfam" id="PF13426">
    <property type="entry name" value="PAS_9"/>
    <property type="match status" value="1"/>
</dbReference>
<dbReference type="InterPro" id="IPR035965">
    <property type="entry name" value="PAS-like_dom_sf"/>
</dbReference>
<feature type="transmembrane region" description="Helical" evidence="1">
    <location>
        <begin position="167"/>
        <end position="187"/>
    </location>
</feature>
<reference evidence="3 4" key="1">
    <citation type="submission" date="2023-07" db="EMBL/GenBank/DDBJ databases">
        <title>Genomic Encyclopedia of Type Strains, Phase IV (KMG-IV): sequencing the most valuable type-strain genomes for metagenomic binning, comparative biology and taxonomic classification.</title>
        <authorList>
            <person name="Goeker M."/>
        </authorList>
    </citation>
    <scope>NUCLEOTIDE SEQUENCE [LARGE SCALE GENOMIC DNA]</scope>
    <source>
        <strain evidence="3 4">DSM 29005</strain>
    </source>
</reference>
<dbReference type="NCBIfam" id="TIGR00229">
    <property type="entry name" value="sensory_box"/>
    <property type="match status" value="1"/>
</dbReference>
<dbReference type="InterPro" id="IPR029787">
    <property type="entry name" value="Nucleotide_cyclase"/>
</dbReference>
<proteinExistence type="predicted"/>
<feature type="transmembrane region" description="Helical" evidence="1">
    <location>
        <begin position="33"/>
        <end position="51"/>
    </location>
</feature>
<accession>A0ABT9ZFU6</accession>
<dbReference type="PANTHER" id="PTHR44757:SF2">
    <property type="entry name" value="BIOFILM ARCHITECTURE MAINTENANCE PROTEIN MBAA"/>
    <property type="match status" value="1"/>
</dbReference>
<dbReference type="SUPFAM" id="SSF55073">
    <property type="entry name" value="Nucleotide cyclase"/>
    <property type="match status" value="1"/>
</dbReference>
<keyword evidence="1" id="KW-0472">Membrane</keyword>
<dbReference type="InterPro" id="IPR043128">
    <property type="entry name" value="Rev_trsase/Diguanyl_cyclase"/>
</dbReference>
<feature type="transmembrane region" description="Helical" evidence="1">
    <location>
        <begin position="143"/>
        <end position="161"/>
    </location>
</feature>
<dbReference type="Pfam" id="PF00990">
    <property type="entry name" value="GGDEF"/>
    <property type="match status" value="1"/>
</dbReference>
<organism evidence="3 4">
    <name type="scientific">Metabacillus malikii</name>
    <dbReference type="NCBI Taxonomy" id="1504265"/>
    <lineage>
        <taxon>Bacteria</taxon>
        <taxon>Bacillati</taxon>
        <taxon>Bacillota</taxon>
        <taxon>Bacilli</taxon>
        <taxon>Bacillales</taxon>
        <taxon>Bacillaceae</taxon>
        <taxon>Metabacillus</taxon>
    </lineage>
</organism>
<evidence type="ECO:0000313" key="3">
    <source>
        <dbReference type="EMBL" id="MDQ0230433.1"/>
    </source>
</evidence>
<comment type="caution">
    <text evidence="3">The sequence shown here is derived from an EMBL/GenBank/DDBJ whole genome shotgun (WGS) entry which is preliminary data.</text>
</comment>
<dbReference type="PANTHER" id="PTHR44757">
    <property type="entry name" value="DIGUANYLATE CYCLASE DGCP"/>
    <property type="match status" value="1"/>
</dbReference>
<dbReference type="SUPFAM" id="SSF55785">
    <property type="entry name" value="PYP-like sensor domain (PAS domain)"/>
    <property type="match status" value="1"/>
</dbReference>
<evidence type="ECO:0000313" key="4">
    <source>
        <dbReference type="Proteomes" id="UP001234495"/>
    </source>
</evidence>
<dbReference type="CDD" id="cd00130">
    <property type="entry name" value="PAS"/>
    <property type="match status" value="1"/>
</dbReference>
<dbReference type="Gene3D" id="3.30.450.20">
    <property type="entry name" value="PAS domain"/>
    <property type="match status" value="1"/>
</dbReference>
<gene>
    <name evidence="3" type="ORF">J2S19_001689</name>
</gene>
<dbReference type="Gene3D" id="3.30.70.270">
    <property type="match status" value="1"/>
</dbReference>
<dbReference type="PROSITE" id="PS50887">
    <property type="entry name" value="GGDEF"/>
    <property type="match status" value="1"/>
</dbReference>
<feature type="domain" description="GGDEF" evidence="2">
    <location>
        <begin position="354"/>
        <end position="483"/>
    </location>
</feature>
<feature type="transmembrane region" description="Helical" evidence="1">
    <location>
        <begin position="102"/>
        <end position="122"/>
    </location>
</feature>
<protein>
    <submittedName>
        <fullName evidence="3">Diguanylate cyclase (GGDEF)-like protein/PAS domain S-box-containing protein</fullName>
    </submittedName>
</protein>
<dbReference type="CDD" id="cd01949">
    <property type="entry name" value="GGDEF"/>
    <property type="match status" value="1"/>
</dbReference>